<feature type="compositionally biased region" description="Low complexity" evidence="1">
    <location>
        <begin position="246"/>
        <end position="262"/>
    </location>
</feature>
<feature type="region of interest" description="Disordered" evidence="1">
    <location>
        <begin position="84"/>
        <end position="158"/>
    </location>
</feature>
<feature type="compositionally biased region" description="Polar residues" evidence="1">
    <location>
        <begin position="121"/>
        <end position="134"/>
    </location>
</feature>
<keyword evidence="2" id="KW-0812">Transmembrane</keyword>
<evidence type="ECO:0000256" key="1">
    <source>
        <dbReference type="SAM" id="MobiDB-lite"/>
    </source>
</evidence>
<reference evidence="3" key="1">
    <citation type="submission" date="2021-03" db="EMBL/GenBank/DDBJ databases">
        <title>Draft genome sequence of rust myrtle Austropuccinia psidii MF-1, a brazilian biotype.</title>
        <authorList>
            <person name="Quecine M.C."/>
            <person name="Pachon D.M.R."/>
            <person name="Bonatelli M.L."/>
            <person name="Correr F.H."/>
            <person name="Franceschini L.M."/>
            <person name="Leite T.F."/>
            <person name="Margarido G.R.A."/>
            <person name="Almeida C.A."/>
            <person name="Ferrarezi J.A."/>
            <person name="Labate C.A."/>
        </authorList>
    </citation>
    <scope>NUCLEOTIDE SEQUENCE</scope>
    <source>
        <strain evidence="3">MF-1</strain>
    </source>
</reference>
<accession>A0A9Q3DML5</accession>
<keyword evidence="2" id="KW-0472">Membrane</keyword>
<dbReference type="Proteomes" id="UP000765509">
    <property type="component" value="Unassembled WGS sequence"/>
</dbReference>
<feature type="transmembrane region" description="Helical" evidence="2">
    <location>
        <begin position="544"/>
        <end position="564"/>
    </location>
</feature>
<evidence type="ECO:0000256" key="2">
    <source>
        <dbReference type="SAM" id="Phobius"/>
    </source>
</evidence>
<keyword evidence="4" id="KW-1185">Reference proteome</keyword>
<feature type="region of interest" description="Disordered" evidence="1">
    <location>
        <begin position="241"/>
        <end position="264"/>
    </location>
</feature>
<protein>
    <submittedName>
        <fullName evidence="3">Uncharacterized protein</fullName>
    </submittedName>
</protein>
<dbReference type="EMBL" id="AVOT02018790">
    <property type="protein sequence ID" value="MBW0505934.1"/>
    <property type="molecule type" value="Genomic_DNA"/>
</dbReference>
<comment type="caution">
    <text evidence="3">The sequence shown here is derived from an EMBL/GenBank/DDBJ whole genome shotgun (WGS) entry which is preliminary data.</text>
</comment>
<evidence type="ECO:0000313" key="4">
    <source>
        <dbReference type="Proteomes" id="UP000765509"/>
    </source>
</evidence>
<gene>
    <name evidence="3" type="ORF">O181_045649</name>
</gene>
<organism evidence="3 4">
    <name type="scientific">Austropuccinia psidii MF-1</name>
    <dbReference type="NCBI Taxonomy" id="1389203"/>
    <lineage>
        <taxon>Eukaryota</taxon>
        <taxon>Fungi</taxon>
        <taxon>Dikarya</taxon>
        <taxon>Basidiomycota</taxon>
        <taxon>Pucciniomycotina</taxon>
        <taxon>Pucciniomycetes</taxon>
        <taxon>Pucciniales</taxon>
        <taxon>Sphaerophragmiaceae</taxon>
        <taxon>Austropuccinia</taxon>
    </lineage>
</organism>
<proteinExistence type="predicted"/>
<keyword evidence="2" id="KW-1133">Transmembrane helix</keyword>
<feature type="compositionally biased region" description="Acidic residues" evidence="1">
    <location>
        <begin position="99"/>
        <end position="118"/>
    </location>
</feature>
<name>A0A9Q3DML5_9BASI</name>
<dbReference type="OrthoDB" id="2507125at2759"/>
<feature type="region of interest" description="Disordered" evidence="1">
    <location>
        <begin position="1"/>
        <end position="38"/>
    </location>
</feature>
<dbReference type="AlphaFoldDB" id="A0A9Q3DML5"/>
<sequence length="781" mass="87631">MKKNSIDSNNSSISFSYSNFTSSNSSSSNSSSSNSIKSIKSIQIKRLNSSEYVKIENLNQSLIQDNLKISQDDDQFNELENEMILSDFESNSSKGKEFDQEEEETEEEEEEEEETEETDWNRSNSSNHFINLNHQSNPINSKLSSSSSRSLNQNQNQNSTSIKSFNLKDFNQIDHSAFSLSDQSNNSITSLLSFPDPLNSSNNLNQSSHNSDQLFISSSNYLQSSSSSILSNSQIHSKLYSTNHNLPSSTSSLNQKSTSNSPNLESSIQIHQLNPTHDLTNPSIQSINNFNLINEKLTSSQLNVYLCGAPLSSNQLEEIQIILRPKLNTTHHNPCLDQEKITFHSSITRQFQLTIFRFLQYLLPTYFEINNLSLLNQPSSLEINLHNLTSFSKLDQESFILSLPEKSTLILFNIALSFSFPPHWLKLLPTTRPRSCDLFKVLPIVINENMSSLQTLPQRIQALYDSKHSGINQSICPFEYLITDLDPTDLSISSNKKSCNLPYEIHQLGQSSTNHAPQLGQASMSFQSSKEQLDRRGLFAFHKITGLICFFAALVTCLIYRLGILEMPLLRDKMINFTVADAEALVIEPLGVITDILPTLGVRSPSYGSNHLVNRSPKPMLGNNSHLGKSMSFKNTPSYFRCQANGSGRLKSMKLGAIQDVSKSGQKLANLSYVISSSQNSIGLHDDSNQDFSSTHPQTKIPDFNPLLPSGEHLSFLHPSTYPTNLKTPSVTNDVYHHGQIYSSSFDSIKTWARKLPKRLRKGLFNLQQHPAQCIKKIIQS</sequence>
<feature type="compositionally biased region" description="Low complexity" evidence="1">
    <location>
        <begin position="135"/>
        <end position="158"/>
    </location>
</feature>
<evidence type="ECO:0000313" key="3">
    <source>
        <dbReference type="EMBL" id="MBW0505934.1"/>
    </source>
</evidence>